<keyword evidence="1 3" id="KW-0238">DNA-binding</keyword>
<evidence type="ECO:0000256" key="3">
    <source>
        <dbReference type="PROSITE-ProRule" id="PRU01091"/>
    </source>
</evidence>
<dbReference type="InterPro" id="IPR036388">
    <property type="entry name" value="WH-like_DNA-bd_sf"/>
</dbReference>
<dbReference type="InterPro" id="IPR001867">
    <property type="entry name" value="OmpR/PhoB-type_DNA-bd"/>
</dbReference>
<keyword evidence="4" id="KW-1133">Transmembrane helix</keyword>
<dbReference type="InterPro" id="IPR019734">
    <property type="entry name" value="TPR_rpt"/>
</dbReference>
<protein>
    <recommendedName>
        <fullName evidence="5">OmpR/PhoB-type domain-containing protein</fullName>
    </recommendedName>
</protein>
<evidence type="ECO:0000256" key="4">
    <source>
        <dbReference type="SAM" id="Phobius"/>
    </source>
</evidence>
<feature type="domain" description="OmpR/PhoB-type" evidence="5">
    <location>
        <begin position="3"/>
        <end position="101"/>
    </location>
</feature>
<feature type="DNA-binding region" description="OmpR/PhoB-type" evidence="3">
    <location>
        <begin position="3"/>
        <end position="101"/>
    </location>
</feature>
<feature type="repeat" description="TPR" evidence="2">
    <location>
        <begin position="417"/>
        <end position="450"/>
    </location>
</feature>
<evidence type="ECO:0000313" key="7">
    <source>
        <dbReference type="Proteomes" id="UP000249046"/>
    </source>
</evidence>
<proteinExistence type="predicted"/>
<dbReference type="EMBL" id="QFPO01000003">
    <property type="protein sequence ID" value="PZQ18438.1"/>
    <property type="molecule type" value="Genomic_DNA"/>
</dbReference>
<gene>
    <name evidence="6" type="ORF">DI564_03805</name>
</gene>
<organism evidence="6 7">
    <name type="scientific">Rhodanobacter denitrificans</name>
    <dbReference type="NCBI Taxonomy" id="666685"/>
    <lineage>
        <taxon>Bacteria</taxon>
        <taxon>Pseudomonadati</taxon>
        <taxon>Pseudomonadota</taxon>
        <taxon>Gammaproteobacteria</taxon>
        <taxon>Lysobacterales</taxon>
        <taxon>Rhodanobacteraceae</taxon>
        <taxon>Rhodanobacter</taxon>
    </lineage>
</organism>
<accession>A0A2W5KSP2</accession>
<dbReference type="SMART" id="SM00862">
    <property type="entry name" value="Trans_reg_C"/>
    <property type="match status" value="1"/>
</dbReference>
<dbReference type="InterPro" id="IPR016032">
    <property type="entry name" value="Sig_transdc_resp-reg_C-effctor"/>
</dbReference>
<dbReference type="GO" id="GO:0003677">
    <property type="term" value="F:DNA binding"/>
    <property type="evidence" value="ECO:0007669"/>
    <property type="project" value="UniProtKB-UniRule"/>
</dbReference>
<name>A0A2W5KSP2_9GAMM</name>
<dbReference type="GO" id="GO:0006355">
    <property type="term" value="P:regulation of DNA-templated transcription"/>
    <property type="evidence" value="ECO:0007669"/>
    <property type="project" value="InterPro"/>
</dbReference>
<dbReference type="PROSITE" id="PS50005">
    <property type="entry name" value="TPR"/>
    <property type="match status" value="1"/>
</dbReference>
<keyword evidence="4" id="KW-0472">Membrane</keyword>
<dbReference type="PANTHER" id="PTHR47691">
    <property type="entry name" value="REGULATOR-RELATED"/>
    <property type="match status" value="1"/>
</dbReference>
<reference evidence="6 7" key="1">
    <citation type="submission" date="2017-08" db="EMBL/GenBank/DDBJ databases">
        <title>Infants hospitalized years apart are colonized by the same room-sourced microbial strains.</title>
        <authorList>
            <person name="Brooks B."/>
            <person name="Olm M.R."/>
            <person name="Firek B.A."/>
            <person name="Baker R."/>
            <person name="Thomas B.C."/>
            <person name="Morowitz M.J."/>
            <person name="Banfield J.F."/>
        </authorList>
    </citation>
    <scope>NUCLEOTIDE SEQUENCE [LARGE SCALE GENOMIC DNA]</scope>
    <source>
        <strain evidence="6">S2_005_003_R2_42</strain>
    </source>
</reference>
<dbReference type="AlphaFoldDB" id="A0A2W5KSP2"/>
<dbReference type="Gene3D" id="1.25.40.10">
    <property type="entry name" value="Tetratricopeptide repeat domain"/>
    <property type="match status" value="2"/>
</dbReference>
<dbReference type="SUPFAM" id="SSF48452">
    <property type="entry name" value="TPR-like"/>
    <property type="match status" value="2"/>
</dbReference>
<dbReference type="Proteomes" id="UP000249046">
    <property type="component" value="Unassembled WGS sequence"/>
</dbReference>
<evidence type="ECO:0000256" key="1">
    <source>
        <dbReference type="ARBA" id="ARBA00023125"/>
    </source>
</evidence>
<feature type="transmembrane region" description="Helical" evidence="4">
    <location>
        <begin position="161"/>
        <end position="179"/>
    </location>
</feature>
<dbReference type="SUPFAM" id="SSF46894">
    <property type="entry name" value="C-terminal effector domain of the bipartite response regulators"/>
    <property type="match status" value="1"/>
</dbReference>
<sequence>MSRVCYRFGAFHLNPHARELLRSGERVALPTSHIDCLSYLIQHRDRPVGRDELTAAVWGRIDVSDVSLNHAIMRLRRQLGLSGGEQEGIRTVWGVGYRWVMDTVVEAEEPAPVKAAPTPAVAGDEAGPAAAVSEAPAEAAVERPVAPAEIVETARPASRRIAAWALAGLVALLVVGWGFSQYRGASPRPGQAQTTAEAPAVPGTVPAAALVLPVQVEAPDGWIWLRLGGMDLIATQLRRGGLAVTPSESVVGLLNARQDVPAEDAWVRERMAAPQAWVLRPRIELSGTHWHLALQARDGRRALYAEATAEDPLSAARTAADRLLVKLGRVPPSTTETSLPKVADELVQRVGAAVLAGQLDVARALIDAAAPQVRETPQIALAQVNIDFFSGDYEAAIRGAQDLLGRLPPDQAPLLRARALHALGSSYFRQDRLDEADAAFAEGIRLAEPLEDRNILAGAYTGRGAVAGRARRLEDAVRLFGIARTLHEQGNDAFGVARVDLNLGVVAMDRAQPAVALPVLEAAAQRLETLAVLEAWTFALRSIVDAQLMLLQHPAALATTERFWPPESYARNPRERWWLTLSRAVALAANGRLGDAETLAAQIRDLSSPVDDAMVRTEADALLASIALLRGNAEAAAQQAEEALAASPENSNRLTTVTTRLTRVRALHRLGRVAEAAAEIRTLQAQAQQTPDDWRVLFIRLAEAEQAAAEGRGDEALAAYAVAMSQAEATGVPENLVVVGESYVPALLAAGQRDRAGAIAGRVAPWAGQDLRAALIQVEVHRALGDEASANRALRQARDLAGERLLPPELAPGPDITP</sequence>
<dbReference type="PANTHER" id="PTHR47691:SF3">
    <property type="entry name" value="HTH-TYPE TRANSCRIPTIONAL REGULATOR RV0890C-RELATED"/>
    <property type="match status" value="1"/>
</dbReference>
<evidence type="ECO:0000259" key="5">
    <source>
        <dbReference type="PROSITE" id="PS51755"/>
    </source>
</evidence>
<evidence type="ECO:0000256" key="2">
    <source>
        <dbReference type="PROSITE-ProRule" id="PRU00339"/>
    </source>
</evidence>
<dbReference type="PROSITE" id="PS51755">
    <property type="entry name" value="OMPR_PHOB"/>
    <property type="match status" value="1"/>
</dbReference>
<keyword evidence="2" id="KW-0802">TPR repeat</keyword>
<dbReference type="Gene3D" id="1.10.10.10">
    <property type="entry name" value="Winged helix-like DNA-binding domain superfamily/Winged helix DNA-binding domain"/>
    <property type="match status" value="1"/>
</dbReference>
<dbReference type="GO" id="GO:0000160">
    <property type="term" value="P:phosphorelay signal transduction system"/>
    <property type="evidence" value="ECO:0007669"/>
    <property type="project" value="InterPro"/>
</dbReference>
<comment type="caution">
    <text evidence="6">The sequence shown here is derived from an EMBL/GenBank/DDBJ whole genome shotgun (WGS) entry which is preliminary data.</text>
</comment>
<evidence type="ECO:0000313" key="6">
    <source>
        <dbReference type="EMBL" id="PZQ18438.1"/>
    </source>
</evidence>
<keyword evidence="4" id="KW-0812">Transmembrane</keyword>
<dbReference type="Pfam" id="PF00486">
    <property type="entry name" value="Trans_reg_C"/>
    <property type="match status" value="1"/>
</dbReference>
<dbReference type="CDD" id="cd00383">
    <property type="entry name" value="trans_reg_C"/>
    <property type="match status" value="1"/>
</dbReference>
<dbReference type="InterPro" id="IPR011990">
    <property type="entry name" value="TPR-like_helical_dom_sf"/>
</dbReference>